<dbReference type="InterPro" id="IPR050469">
    <property type="entry name" value="Diguanylate_Cyclase"/>
</dbReference>
<keyword evidence="1" id="KW-0812">Transmembrane</keyword>
<keyword evidence="1" id="KW-0472">Membrane</keyword>
<dbReference type="PANTHER" id="PTHR45138:SF9">
    <property type="entry name" value="DIGUANYLATE CYCLASE DGCM-RELATED"/>
    <property type="match status" value="1"/>
</dbReference>
<feature type="transmembrane region" description="Helical" evidence="1">
    <location>
        <begin position="172"/>
        <end position="193"/>
    </location>
</feature>
<evidence type="ECO:0000259" key="2">
    <source>
        <dbReference type="PROSITE" id="PS50887"/>
    </source>
</evidence>
<dbReference type="FunFam" id="3.30.70.270:FF:000001">
    <property type="entry name" value="Diguanylate cyclase domain protein"/>
    <property type="match status" value="1"/>
</dbReference>
<dbReference type="AlphaFoldDB" id="A0A644V6X6"/>
<feature type="transmembrane region" description="Helical" evidence="1">
    <location>
        <begin position="122"/>
        <end position="140"/>
    </location>
</feature>
<organism evidence="3">
    <name type="scientific">bioreactor metagenome</name>
    <dbReference type="NCBI Taxonomy" id="1076179"/>
    <lineage>
        <taxon>unclassified sequences</taxon>
        <taxon>metagenomes</taxon>
        <taxon>ecological metagenomes</taxon>
    </lineage>
</organism>
<evidence type="ECO:0000256" key="1">
    <source>
        <dbReference type="SAM" id="Phobius"/>
    </source>
</evidence>
<dbReference type="NCBIfam" id="TIGR00254">
    <property type="entry name" value="GGDEF"/>
    <property type="match status" value="1"/>
</dbReference>
<dbReference type="GO" id="GO:0043709">
    <property type="term" value="P:cell adhesion involved in single-species biofilm formation"/>
    <property type="evidence" value="ECO:0007669"/>
    <property type="project" value="TreeGrafter"/>
</dbReference>
<evidence type="ECO:0000313" key="3">
    <source>
        <dbReference type="EMBL" id="MPL86553.1"/>
    </source>
</evidence>
<protein>
    <recommendedName>
        <fullName evidence="2">GGDEF domain-containing protein</fullName>
    </recommendedName>
</protein>
<feature type="transmembrane region" description="Helical" evidence="1">
    <location>
        <begin position="98"/>
        <end position="116"/>
    </location>
</feature>
<name>A0A644V6X6_9ZZZZ</name>
<reference evidence="3" key="1">
    <citation type="submission" date="2019-08" db="EMBL/GenBank/DDBJ databases">
        <authorList>
            <person name="Kucharzyk K."/>
            <person name="Murdoch R.W."/>
            <person name="Higgins S."/>
            <person name="Loffler F."/>
        </authorList>
    </citation>
    <scope>NUCLEOTIDE SEQUENCE</scope>
</reference>
<dbReference type="SUPFAM" id="SSF55073">
    <property type="entry name" value="Nucleotide cyclase"/>
    <property type="match status" value="1"/>
</dbReference>
<feature type="transmembrane region" description="Helical" evidence="1">
    <location>
        <begin position="147"/>
        <end position="166"/>
    </location>
</feature>
<dbReference type="PROSITE" id="PS50887">
    <property type="entry name" value="GGDEF"/>
    <property type="match status" value="1"/>
</dbReference>
<gene>
    <name evidence="3" type="ORF">SDC9_32535</name>
</gene>
<comment type="caution">
    <text evidence="3">The sequence shown here is derived from an EMBL/GenBank/DDBJ whole genome shotgun (WGS) entry which is preliminary data.</text>
</comment>
<dbReference type="PANTHER" id="PTHR45138">
    <property type="entry name" value="REGULATORY COMPONENTS OF SENSORY TRANSDUCTION SYSTEM"/>
    <property type="match status" value="1"/>
</dbReference>
<dbReference type="EMBL" id="VSSQ01000223">
    <property type="protein sequence ID" value="MPL86553.1"/>
    <property type="molecule type" value="Genomic_DNA"/>
</dbReference>
<feature type="transmembrane region" description="Helical" evidence="1">
    <location>
        <begin position="64"/>
        <end position="86"/>
    </location>
</feature>
<feature type="domain" description="GGDEF" evidence="2">
    <location>
        <begin position="237"/>
        <end position="374"/>
    </location>
</feature>
<dbReference type="Pfam" id="PF00990">
    <property type="entry name" value="GGDEF"/>
    <property type="match status" value="1"/>
</dbReference>
<dbReference type="InterPro" id="IPR029787">
    <property type="entry name" value="Nucleotide_cyclase"/>
</dbReference>
<dbReference type="CDD" id="cd01949">
    <property type="entry name" value="GGDEF"/>
    <property type="match status" value="1"/>
</dbReference>
<sequence length="383" mass="44372">MKLYSKHIFPHKYGVEDYYNGRWESDIKSSAICIGLTLVLLGLSVGHELMHYFLDGIELSLENYVLLVFRMISFVCSLLAIIWLVLNRHRPKFISYERGIFVWELVIVGVSLYANLVNMQSSYIGSTAGIPIIMFLYILIPQHNGVLRIVPPIIFSVGLTLIYHFFKTSLDPVGFWAMYVGIIFVNLMGAYFADKMYFKDYLLYCLSNCDELTGVYNRRYLEKKLRKEWQTCYEEGKLISCCLIDIDLFKDFNDTYGHLRGDVILKKVSAELTKSIERADDFLARYGGEEFIIILPGRNKVECTIFAENIRKKIEELKILHNVSHVSLYLTLSIGVSTIIPRAEMHYNELINKADIALYQAKDEGRNRVVVYEEGRKNFAKFR</sequence>
<keyword evidence="1" id="KW-1133">Transmembrane helix</keyword>
<dbReference type="SMART" id="SM00267">
    <property type="entry name" value="GGDEF"/>
    <property type="match status" value="1"/>
</dbReference>
<proteinExistence type="predicted"/>
<dbReference type="GO" id="GO:1902201">
    <property type="term" value="P:negative regulation of bacterial-type flagellum-dependent cell motility"/>
    <property type="evidence" value="ECO:0007669"/>
    <property type="project" value="TreeGrafter"/>
</dbReference>
<dbReference type="GO" id="GO:0005886">
    <property type="term" value="C:plasma membrane"/>
    <property type="evidence" value="ECO:0007669"/>
    <property type="project" value="TreeGrafter"/>
</dbReference>
<dbReference type="InterPro" id="IPR000160">
    <property type="entry name" value="GGDEF_dom"/>
</dbReference>
<accession>A0A644V6X6</accession>
<dbReference type="GO" id="GO:0052621">
    <property type="term" value="F:diguanylate cyclase activity"/>
    <property type="evidence" value="ECO:0007669"/>
    <property type="project" value="TreeGrafter"/>
</dbReference>
<dbReference type="InterPro" id="IPR043128">
    <property type="entry name" value="Rev_trsase/Diguanyl_cyclase"/>
</dbReference>
<dbReference type="Gene3D" id="3.30.70.270">
    <property type="match status" value="1"/>
</dbReference>
<feature type="transmembrane region" description="Helical" evidence="1">
    <location>
        <begin position="31"/>
        <end position="52"/>
    </location>
</feature>